<dbReference type="EMBL" id="ML005746">
    <property type="protein sequence ID" value="RKP17623.1"/>
    <property type="molecule type" value="Genomic_DNA"/>
</dbReference>
<evidence type="ECO:0000313" key="12">
    <source>
        <dbReference type="EMBL" id="RKP17623.1"/>
    </source>
</evidence>
<dbReference type="OrthoDB" id="204711at2759"/>
<protein>
    <submittedName>
        <fullName evidence="11">Mitochondrial substrate/solute carrier domain-containing protein</fullName>
    </submittedName>
    <submittedName>
        <fullName evidence="12">Tricarboxylate transporter</fullName>
    </submittedName>
</protein>
<feature type="repeat" description="Solcar" evidence="9">
    <location>
        <begin position="208"/>
        <end position="297"/>
    </location>
</feature>
<organism evidence="11 13">
    <name type="scientific">Rozella allomycis (strain CSF55)</name>
    <dbReference type="NCBI Taxonomy" id="988480"/>
    <lineage>
        <taxon>Eukaryota</taxon>
        <taxon>Fungi</taxon>
        <taxon>Fungi incertae sedis</taxon>
        <taxon>Cryptomycota</taxon>
        <taxon>Cryptomycota incertae sedis</taxon>
        <taxon>Rozella</taxon>
    </lineage>
</organism>
<dbReference type="PRINTS" id="PR00926">
    <property type="entry name" value="MITOCARRIER"/>
</dbReference>
<proteinExistence type="inferred from homology"/>
<dbReference type="HOGENOM" id="CLU_015166_5_0_1"/>
<gene>
    <name evidence="11" type="ORF">O9G_000750</name>
    <name evidence="12" type="ORF">ROZALSC1DRAFT_30598</name>
</gene>
<accession>A0A075AYZ9</accession>
<dbReference type="Proteomes" id="UP000030755">
    <property type="component" value="Unassembled WGS sequence"/>
</dbReference>
<dbReference type="AlphaFoldDB" id="A0A075AYZ9"/>
<dbReference type="PROSITE" id="PS50920">
    <property type="entry name" value="SOLCAR"/>
    <property type="match status" value="3"/>
</dbReference>
<evidence type="ECO:0000256" key="9">
    <source>
        <dbReference type="PROSITE-ProRule" id="PRU00282"/>
    </source>
</evidence>
<keyword evidence="4 9" id="KW-0812">Transmembrane</keyword>
<evidence type="ECO:0000256" key="5">
    <source>
        <dbReference type="ARBA" id="ARBA00022737"/>
    </source>
</evidence>
<dbReference type="Gene3D" id="1.50.40.10">
    <property type="entry name" value="Mitochondrial carrier domain"/>
    <property type="match status" value="1"/>
</dbReference>
<evidence type="ECO:0000313" key="14">
    <source>
        <dbReference type="Proteomes" id="UP000281549"/>
    </source>
</evidence>
<evidence type="ECO:0000256" key="4">
    <source>
        <dbReference type="ARBA" id="ARBA00022692"/>
    </source>
</evidence>
<dbReference type="GO" id="GO:0031966">
    <property type="term" value="C:mitochondrial membrane"/>
    <property type="evidence" value="ECO:0007669"/>
    <property type="project" value="UniProtKB-SubCell"/>
</dbReference>
<evidence type="ECO:0000256" key="10">
    <source>
        <dbReference type="RuleBase" id="RU000488"/>
    </source>
</evidence>
<name>A0A075AYZ9_ROZAC</name>
<dbReference type="InterPro" id="IPR023395">
    <property type="entry name" value="MCP_dom_sf"/>
</dbReference>
<dbReference type="InterPro" id="IPR049563">
    <property type="entry name" value="TXTP-like"/>
</dbReference>
<feature type="repeat" description="Solcar" evidence="9">
    <location>
        <begin position="7"/>
        <end position="95"/>
    </location>
</feature>
<evidence type="ECO:0000313" key="11">
    <source>
        <dbReference type="EMBL" id="EPZ35354.1"/>
    </source>
</evidence>
<dbReference type="InterPro" id="IPR002067">
    <property type="entry name" value="MCP"/>
</dbReference>
<dbReference type="Proteomes" id="UP000281549">
    <property type="component" value="Unassembled WGS sequence"/>
</dbReference>
<evidence type="ECO:0000256" key="8">
    <source>
        <dbReference type="ARBA" id="ARBA00023136"/>
    </source>
</evidence>
<dbReference type="EMBL" id="KE560848">
    <property type="protein sequence ID" value="EPZ35354.1"/>
    <property type="molecule type" value="Genomic_DNA"/>
</dbReference>
<comment type="subcellular location">
    <subcellularLocation>
        <location evidence="1">Mitochondrion membrane</location>
        <topology evidence="1">Multi-pass membrane protein</topology>
    </subcellularLocation>
</comment>
<keyword evidence="5" id="KW-0677">Repeat</keyword>
<keyword evidence="3 10" id="KW-0813">Transport</keyword>
<dbReference type="InterPro" id="IPR018108">
    <property type="entry name" value="MCP_transmembrane"/>
</dbReference>
<evidence type="ECO:0000256" key="7">
    <source>
        <dbReference type="ARBA" id="ARBA00023128"/>
    </source>
</evidence>
<reference evidence="11 13" key="1">
    <citation type="journal article" date="2013" name="Curr. Biol.">
        <title>Shared signatures of parasitism and phylogenomics unite Cryptomycota and microsporidia.</title>
        <authorList>
            <person name="James T.Y."/>
            <person name="Pelin A."/>
            <person name="Bonen L."/>
            <person name="Ahrendt S."/>
            <person name="Sain D."/>
            <person name="Corradi N."/>
            <person name="Stajich J.E."/>
        </authorList>
    </citation>
    <scope>NUCLEOTIDE SEQUENCE [LARGE SCALE GENOMIC DNA]</scope>
    <source>
        <strain evidence="11">CSF55</strain>
        <strain evidence="11">CSF55</strain>
    </source>
</reference>
<comment type="similarity">
    <text evidence="2 10">Belongs to the mitochondrial carrier (TC 2.A.29) family.</text>
</comment>
<keyword evidence="7" id="KW-0496">Mitochondrion</keyword>
<keyword evidence="13" id="KW-1185">Reference proteome</keyword>
<dbReference type="SUPFAM" id="SSF103506">
    <property type="entry name" value="Mitochondrial carrier"/>
    <property type="match status" value="1"/>
</dbReference>
<evidence type="ECO:0000313" key="13">
    <source>
        <dbReference type="Proteomes" id="UP000030755"/>
    </source>
</evidence>
<evidence type="ECO:0000256" key="1">
    <source>
        <dbReference type="ARBA" id="ARBA00004225"/>
    </source>
</evidence>
<feature type="repeat" description="Solcar" evidence="9">
    <location>
        <begin position="104"/>
        <end position="198"/>
    </location>
</feature>
<dbReference type="OMA" id="KDWYKGG"/>
<dbReference type="Pfam" id="PF00153">
    <property type="entry name" value="Mito_carr"/>
    <property type="match status" value="3"/>
</dbReference>
<evidence type="ECO:0000256" key="2">
    <source>
        <dbReference type="ARBA" id="ARBA00006375"/>
    </source>
</evidence>
<dbReference type="GO" id="GO:0005469">
    <property type="term" value="F:succinate:fumarate antiporter activity"/>
    <property type="evidence" value="ECO:0007669"/>
    <property type="project" value="EnsemblFungi"/>
</dbReference>
<reference evidence="14" key="2">
    <citation type="journal article" date="2018" name="Nat. Microbiol.">
        <title>Leveraging single-cell genomics to expand the fungal tree of life.</title>
        <authorList>
            <person name="Ahrendt S.R."/>
            <person name="Quandt C.A."/>
            <person name="Ciobanu D."/>
            <person name="Clum A."/>
            <person name="Salamov A."/>
            <person name="Andreopoulos B."/>
            <person name="Cheng J.F."/>
            <person name="Woyke T."/>
            <person name="Pelin A."/>
            <person name="Henrissat B."/>
            <person name="Reynolds N.K."/>
            <person name="Benny G.L."/>
            <person name="Smith M.E."/>
            <person name="James T.Y."/>
            <person name="Grigoriev I.V."/>
        </authorList>
    </citation>
    <scope>NUCLEOTIDE SEQUENCE [LARGE SCALE GENOMIC DNA]</scope>
    <source>
        <strain evidence="14">CSF55</strain>
    </source>
</reference>
<evidence type="ECO:0000256" key="3">
    <source>
        <dbReference type="ARBA" id="ARBA00022448"/>
    </source>
</evidence>
<keyword evidence="6" id="KW-1133">Transmembrane helix</keyword>
<dbReference type="PANTHER" id="PTHR45788">
    <property type="entry name" value="SUCCINATE/FUMARATE MITOCHONDRIAL TRANSPORTER-RELATED"/>
    <property type="match status" value="1"/>
</dbReference>
<reference evidence="12" key="3">
    <citation type="submission" date="2018-08" db="EMBL/GenBank/DDBJ databases">
        <title>Leveraging single-cell genomics to expand the Fungal Tree of Life.</title>
        <authorList>
            <consortium name="DOE Joint Genome Institute"/>
            <person name="Ahrendt S.R."/>
            <person name="Quandt C.A."/>
            <person name="Ciobanu D."/>
            <person name="Clum A."/>
            <person name="Salamov A."/>
            <person name="Andreopoulos B."/>
            <person name="Cheng J.-F."/>
            <person name="Woyke T."/>
            <person name="Pelin A."/>
            <person name="Henrissat B."/>
            <person name="Reynolds N."/>
            <person name="Benny G.L."/>
            <person name="Smith M.E."/>
            <person name="James T.Y."/>
            <person name="Grigoriev I.V."/>
        </authorList>
    </citation>
    <scope>NUCLEOTIDE SEQUENCE</scope>
    <source>
        <strain evidence="12">CSF55</strain>
    </source>
</reference>
<evidence type="ECO:0000256" key="6">
    <source>
        <dbReference type="ARBA" id="ARBA00022989"/>
    </source>
</evidence>
<dbReference type="PANTHER" id="PTHR45788:SF2">
    <property type="entry name" value="SUCCINATE_FUMARATE MITOCHONDRIAL TRANSPORTER"/>
    <property type="match status" value="1"/>
</dbReference>
<sequence length="312" mass="34288">MSPQSDTPLSIHLLSGGIAGLVESCCCHPLDTIKVRMQLRNSDARTERIFKNEGNITSLLTKGAFAFYKGFGPVVCAIVPKMSIRFLSFEYFKRQITNGDLNQVTPSVNFTAGLLAGITESYFVVTPFDVVKIRLQAQRHSLADPLDIPKYRNAAHCIFTILKEEGPIALYKGASLTATRQATNQAVNFSCYHEFKKRWTEYGNVKELSSIQHLLLGGLSGAMGPIANAPIDTIKTRVQKQGNVLGQSGFTQIKNAFKIILASEGISGLYKGLAPRLLRVAPGQAITFMVYEKTKSLLVFNRPVTDPVTLDE</sequence>
<dbReference type="STRING" id="988480.A0A075AYZ9"/>
<keyword evidence="8 9" id="KW-0472">Membrane</keyword>